<reference evidence="1 2" key="1">
    <citation type="submission" date="2019-05" db="EMBL/GenBank/DDBJ databases">
        <authorList>
            <person name="Zhang J.-Y."/>
            <person name="Feg X."/>
            <person name="Du Z.-J."/>
        </authorList>
    </citation>
    <scope>NUCLEOTIDE SEQUENCE [LARGE SCALE GENOMIC DNA]</scope>
    <source>
        <strain evidence="1 2">RZ26</strain>
    </source>
</reference>
<dbReference type="Proteomes" id="UP000310314">
    <property type="component" value="Unassembled WGS sequence"/>
</dbReference>
<keyword evidence="2" id="KW-1185">Reference proteome</keyword>
<dbReference type="OrthoDB" id="9785375at2"/>
<dbReference type="InterPro" id="IPR029044">
    <property type="entry name" value="Nucleotide-diphossugar_trans"/>
</dbReference>
<dbReference type="GO" id="GO:0016740">
    <property type="term" value="F:transferase activity"/>
    <property type="evidence" value="ECO:0007669"/>
    <property type="project" value="UniProtKB-KW"/>
</dbReference>
<organism evidence="1 2">
    <name type="scientific">Maribacter algarum</name>
    <name type="common">ex Zhang et al. 2020</name>
    <dbReference type="NCBI Taxonomy" id="2578118"/>
    <lineage>
        <taxon>Bacteria</taxon>
        <taxon>Pseudomonadati</taxon>
        <taxon>Bacteroidota</taxon>
        <taxon>Flavobacteriia</taxon>
        <taxon>Flavobacteriales</taxon>
        <taxon>Flavobacteriaceae</taxon>
        <taxon>Maribacter</taxon>
    </lineage>
</organism>
<dbReference type="EMBL" id="VATY01000004">
    <property type="protein sequence ID" value="TMM53786.1"/>
    <property type="molecule type" value="Genomic_DNA"/>
</dbReference>
<dbReference type="SUPFAM" id="SSF53448">
    <property type="entry name" value="Nucleotide-diphospho-sugar transferases"/>
    <property type="match status" value="1"/>
</dbReference>
<dbReference type="AlphaFoldDB" id="A0A5S3PMY2"/>
<comment type="caution">
    <text evidence="1">The sequence shown here is derived from an EMBL/GenBank/DDBJ whole genome shotgun (WGS) entry which is preliminary data.</text>
</comment>
<dbReference type="RefSeq" id="WP_138659410.1">
    <property type="nucleotide sequence ID" value="NZ_VATY01000004.1"/>
</dbReference>
<accession>A0A5S3PMY2</accession>
<dbReference type="Gene3D" id="3.90.550.10">
    <property type="entry name" value="Spore Coat Polysaccharide Biosynthesis Protein SpsA, Chain A"/>
    <property type="match status" value="1"/>
</dbReference>
<gene>
    <name evidence="1" type="ORF">FEE95_17975</name>
</gene>
<sequence>MDQKNLKTPVLFIVFNRLDTTKRVFEEIRRAKPSKLYVACDGARKNNPDDVSKIDSVREFVLNNVDWDCEVKKLFSNENIGCKYGPQKAITWFFEHEEEGIILEDDCVPSRTFFKYCEELLEYHRKDLRVFAISGTNYLRTVDIPNSYYFSQFLSVCGWAGWRDRWQKHLYTLNNFNDILSSNLIHNNLRNKVASKMLVEFAKKSFEDGLDAWDFQWHFTCIINNGLLIVPKENLIQNIGFGPDATHTNSSEGRILPNYEVNFPLDHPKLFTPELEFDDRNFWKFFGWTPMYKKISSPKYIYAVIKSRLSNLVN</sequence>
<proteinExistence type="predicted"/>
<name>A0A5S3PMY2_9FLAO</name>
<keyword evidence="1" id="KW-0808">Transferase</keyword>
<evidence type="ECO:0000313" key="1">
    <source>
        <dbReference type="EMBL" id="TMM53786.1"/>
    </source>
</evidence>
<protein>
    <submittedName>
        <fullName evidence="1">Nucleotide-diphospho-sugar transferase</fullName>
    </submittedName>
</protein>
<evidence type="ECO:0000313" key="2">
    <source>
        <dbReference type="Proteomes" id="UP000310314"/>
    </source>
</evidence>